<dbReference type="RefSeq" id="WP_036883396.1">
    <property type="nucleotide sequence ID" value="NZ_JQZW01000008.1"/>
</dbReference>
<gene>
    <name evidence="2" type="ORF">HQ36_03115</name>
</gene>
<evidence type="ECO:0000313" key="3">
    <source>
        <dbReference type="Proteomes" id="UP000030134"/>
    </source>
</evidence>
<dbReference type="AlphaFoldDB" id="A0A0A2G6E8"/>
<name>A0A0A2G6E8_9PORP</name>
<dbReference type="InterPro" id="IPR036465">
    <property type="entry name" value="vWFA_dom_sf"/>
</dbReference>
<feature type="domain" description="VWFA" evidence="1">
    <location>
        <begin position="80"/>
        <end position="293"/>
    </location>
</feature>
<sequence>MPLNTSDILHQVRRIEIKARGLSQELFAGEYHTAFKGKGMTFSEVRGYAVGDDIRDIDWHVTARHNAPYIKVFEEERELTVMLAIDMSGSIGFGTIGETKKELVAEIAATLAFSAIENNDKVGVLLFTDTVEKYIPPGKGKKHILYIIREILHFTPVGTTTKIEEALSVLNKLLKKRATTFLISDFMTDGDSEHYRNELRLTARRHDLIAVVVSDRREQTLPSMGLVQFRDTETGEKFWVNTSSRKVRATYEEKFLKAREERRNAMKLYGITYAEVSTGEDFVKALLKIFSHR</sequence>
<dbReference type="InterPro" id="IPR002035">
    <property type="entry name" value="VWF_A"/>
</dbReference>
<accession>A0A0A2G6E8</accession>
<dbReference type="Proteomes" id="UP000030134">
    <property type="component" value="Unassembled WGS sequence"/>
</dbReference>
<dbReference type="eggNOG" id="COG1721">
    <property type="taxonomic scope" value="Bacteria"/>
</dbReference>
<dbReference type="STRING" id="266762.HQ36_03115"/>
<evidence type="ECO:0000259" key="1">
    <source>
        <dbReference type="PROSITE" id="PS50234"/>
    </source>
</evidence>
<dbReference type="Gene3D" id="3.40.50.410">
    <property type="entry name" value="von Willebrand factor, type A domain"/>
    <property type="match status" value="1"/>
</dbReference>
<dbReference type="EMBL" id="JQZW01000008">
    <property type="protein sequence ID" value="KGN97935.1"/>
    <property type="molecule type" value="Genomic_DNA"/>
</dbReference>
<dbReference type="CDD" id="cd00198">
    <property type="entry name" value="vWFA"/>
    <property type="match status" value="1"/>
</dbReference>
<reference evidence="2 3" key="1">
    <citation type="submission" date="2014-08" db="EMBL/GenBank/DDBJ databases">
        <title>Porphyromonas gingivicanis strain:COT-022_OH1391 Genome sequencing.</title>
        <authorList>
            <person name="Wallis C."/>
            <person name="Deusch O."/>
            <person name="O'Flynn C."/>
            <person name="Davis I."/>
            <person name="Jospin G."/>
            <person name="Darling A.E."/>
            <person name="Coil D.A."/>
            <person name="Alexiev A."/>
            <person name="Horsfall A."/>
            <person name="Kirkwood N."/>
            <person name="Harris S."/>
            <person name="Eisen J.A."/>
        </authorList>
    </citation>
    <scope>NUCLEOTIDE SEQUENCE [LARGE SCALE GENOMIC DNA]</scope>
    <source>
        <strain evidence="3">COT-022 OH1391</strain>
    </source>
</reference>
<dbReference type="InterPro" id="IPR002881">
    <property type="entry name" value="DUF58"/>
</dbReference>
<dbReference type="Pfam" id="PF01882">
    <property type="entry name" value="DUF58"/>
    <property type="match status" value="1"/>
</dbReference>
<dbReference type="PANTHER" id="PTHR33608:SF6">
    <property type="entry name" value="BLL2464 PROTEIN"/>
    <property type="match status" value="1"/>
</dbReference>
<organism evidence="2 3">
    <name type="scientific">Porphyromonas gingivicanis</name>
    <dbReference type="NCBI Taxonomy" id="266762"/>
    <lineage>
        <taxon>Bacteria</taxon>
        <taxon>Pseudomonadati</taxon>
        <taxon>Bacteroidota</taxon>
        <taxon>Bacteroidia</taxon>
        <taxon>Bacteroidales</taxon>
        <taxon>Porphyromonadaceae</taxon>
        <taxon>Porphyromonas</taxon>
    </lineage>
</organism>
<keyword evidence="3" id="KW-1185">Reference proteome</keyword>
<proteinExistence type="predicted"/>
<dbReference type="OrthoDB" id="9776116at2"/>
<protein>
    <recommendedName>
        <fullName evidence="1">VWFA domain-containing protein</fullName>
    </recommendedName>
</protein>
<evidence type="ECO:0000313" key="2">
    <source>
        <dbReference type="EMBL" id="KGN97935.1"/>
    </source>
</evidence>
<dbReference type="PROSITE" id="PS50234">
    <property type="entry name" value="VWFA"/>
    <property type="match status" value="1"/>
</dbReference>
<dbReference type="PANTHER" id="PTHR33608">
    <property type="entry name" value="BLL2464 PROTEIN"/>
    <property type="match status" value="1"/>
</dbReference>
<comment type="caution">
    <text evidence="2">The sequence shown here is derived from an EMBL/GenBank/DDBJ whole genome shotgun (WGS) entry which is preliminary data.</text>
</comment>
<dbReference type="SUPFAM" id="SSF53300">
    <property type="entry name" value="vWA-like"/>
    <property type="match status" value="1"/>
</dbReference>